<organism evidence="1 2">
    <name type="scientific">Rhodoglobus aureus</name>
    <dbReference type="NCBI Taxonomy" id="191497"/>
    <lineage>
        <taxon>Bacteria</taxon>
        <taxon>Bacillati</taxon>
        <taxon>Actinomycetota</taxon>
        <taxon>Actinomycetes</taxon>
        <taxon>Micrococcales</taxon>
        <taxon>Microbacteriaceae</taxon>
        <taxon>Rhodoglobus</taxon>
    </lineage>
</organism>
<protein>
    <submittedName>
        <fullName evidence="1">Uncharacterized protein</fullName>
    </submittedName>
</protein>
<proteinExistence type="predicted"/>
<evidence type="ECO:0000313" key="1">
    <source>
        <dbReference type="EMBL" id="GAA1216433.1"/>
    </source>
</evidence>
<dbReference type="EMBL" id="BAAAKW010000027">
    <property type="protein sequence ID" value="GAA1216433.1"/>
    <property type="molecule type" value="Genomic_DNA"/>
</dbReference>
<keyword evidence="2" id="KW-1185">Reference proteome</keyword>
<accession>A0ABN1VP43</accession>
<evidence type="ECO:0000313" key="2">
    <source>
        <dbReference type="Proteomes" id="UP001500943"/>
    </source>
</evidence>
<comment type="caution">
    <text evidence="1">The sequence shown here is derived from an EMBL/GenBank/DDBJ whole genome shotgun (WGS) entry which is preliminary data.</text>
</comment>
<dbReference type="Proteomes" id="UP001500943">
    <property type="component" value="Unassembled WGS sequence"/>
</dbReference>
<gene>
    <name evidence="1" type="ORF">GCM10009655_14660</name>
</gene>
<name>A0ABN1VP43_9MICO</name>
<reference evidence="1 2" key="1">
    <citation type="journal article" date="2019" name="Int. J. Syst. Evol. Microbiol.">
        <title>The Global Catalogue of Microorganisms (GCM) 10K type strain sequencing project: providing services to taxonomists for standard genome sequencing and annotation.</title>
        <authorList>
            <consortium name="The Broad Institute Genomics Platform"/>
            <consortium name="The Broad Institute Genome Sequencing Center for Infectious Disease"/>
            <person name="Wu L."/>
            <person name="Ma J."/>
        </authorList>
    </citation>
    <scope>NUCLEOTIDE SEQUENCE [LARGE SCALE GENOMIC DNA]</scope>
    <source>
        <strain evidence="1 2">JCM 12762</strain>
    </source>
</reference>
<sequence>MLPRLLPLVQQIADRFPDINIAVRFAGAARISAINGPLTLTSADAAEAARILGVHHVVDLHTEG</sequence>